<dbReference type="Gene3D" id="3.20.20.140">
    <property type="entry name" value="Metal-dependent hydrolases"/>
    <property type="match status" value="1"/>
</dbReference>
<keyword evidence="4" id="KW-0862">Zinc</keyword>
<evidence type="ECO:0000313" key="7">
    <source>
        <dbReference type="EMBL" id="KQK29867.1"/>
    </source>
</evidence>
<dbReference type="NCBIfam" id="NF006681">
    <property type="entry name" value="PRK09229.1-2"/>
    <property type="match status" value="1"/>
</dbReference>
<protein>
    <submittedName>
        <fullName evidence="7">N-formimino-L-glutamate deiminase</fullName>
    </submittedName>
</protein>
<comment type="cofactor">
    <cofactor evidence="1">
        <name>Zn(2+)</name>
        <dbReference type="ChEBI" id="CHEBI:29105"/>
    </cofactor>
</comment>
<dbReference type="Proteomes" id="UP000051562">
    <property type="component" value="Unassembled WGS sequence"/>
</dbReference>
<dbReference type="OrthoDB" id="9796020at2"/>
<evidence type="ECO:0000256" key="2">
    <source>
        <dbReference type="ARBA" id="ARBA00022723"/>
    </source>
</evidence>
<comment type="caution">
    <text evidence="7">The sequence shown here is derived from an EMBL/GenBank/DDBJ whole genome shotgun (WGS) entry which is preliminary data.</text>
</comment>
<evidence type="ECO:0000256" key="1">
    <source>
        <dbReference type="ARBA" id="ARBA00001947"/>
    </source>
</evidence>
<dbReference type="InterPro" id="IPR010252">
    <property type="entry name" value="HutF"/>
</dbReference>
<gene>
    <name evidence="7" type="ORF">ARD30_15510</name>
</gene>
<evidence type="ECO:0000259" key="6">
    <source>
        <dbReference type="Pfam" id="PF22429"/>
    </source>
</evidence>
<dbReference type="NCBIfam" id="NF006684">
    <property type="entry name" value="PRK09229.1-5"/>
    <property type="match status" value="1"/>
</dbReference>
<evidence type="ECO:0000256" key="3">
    <source>
        <dbReference type="ARBA" id="ARBA00022801"/>
    </source>
</evidence>
<keyword evidence="8" id="KW-1185">Reference proteome</keyword>
<feature type="domain" description="Formimidoylglutamate deiminase N-terminal" evidence="6">
    <location>
        <begin position="21"/>
        <end position="53"/>
    </location>
</feature>
<dbReference type="PANTHER" id="PTHR11271:SF48">
    <property type="entry name" value="AMIDOHYDROLASE-RELATED DOMAIN-CONTAINING PROTEIN"/>
    <property type="match status" value="1"/>
</dbReference>
<dbReference type="GO" id="GO:0005829">
    <property type="term" value="C:cytosol"/>
    <property type="evidence" value="ECO:0007669"/>
    <property type="project" value="TreeGrafter"/>
</dbReference>
<dbReference type="AlphaFoldDB" id="A0A0Q3KJX6"/>
<evidence type="ECO:0000313" key="8">
    <source>
        <dbReference type="Proteomes" id="UP000051562"/>
    </source>
</evidence>
<keyword evidence="2" id="KW-0479">Metal-binding</keyword>
<dbReference type="PANTHER" id="PTHR11271">
    <property type="entry name" value="GUANINE DEAMINASE"/>
    <property type="match status" value="1"/>
</dbReference>
<dbReference type="InterPro" id="IPR051607">
    <property type="entry name" value="Metallo-dep_hydrolases"/>
</dbReference>
<organism evidence="7 8">
    <name type="scientific">Bosea thiooxidans</name>
    <dbReference type="NCBI Taxonomy" id="53254"/>
    <lineage>
        <taxon>Bacteria</taxon>
        <taxon>Pseudomonadati</taxon>
        <taxon>Pseudomonadota</taxon>
        <taxon>Alphaproteobacteria</taxon>
        <taxon>Hyphomicrobiales</taxon>
        <taxon>Boseaceae</taxon>
        <taxon>Bosea</taxon>
    </lineage>
</organism>
<dbReference type="SUPFAM" id="SSF51338">
    <property type="entry name" value="Composite domain of metallo-dependent hydrolases"/>
    <property type="match status" value="1"/>
</dbReference>
<sequence length="467" mass="50137">MQISASDRRSETVTETLYLAAALLPEGFASDVKLTVADGTITSVETGVKPVGDASRFAGITLPGMPNLHSHAFQRGMAGLSERRGAPEDSFWTWREVMYRFLDRLDPEDVQAVAAQAFVEMLEGGFTALAEFHYLHHDKDGRPYANIAAMGQAIATAAEETGLGLTLLPVLYRFGNFGQAPSVHGQRRFVNDRDAYLRLLEGSAAAIRDLPDARLGVAPHSLRAVALDDLGWVSSLRPNDPVHIHVAEQIPEVEASLKITGKRPVELLMDTIPLDRRWCLIHATHLSDAERDGIARSGAVAGLCPITESSLGDGIFDGIRYRAAGGAFGVGSDSNIQIDAGAELRQLEYSQRLRDRRRALFAEERASTGLALWQVACAGGAQACGRAIGAIAPGHRADFITLDTDHPAIVGKSGAEAVDSAIFAANALPLRDVVVGGRRVVAEGRHIARDSVRTRFAGVMRRLLAAA</sequence>
<evidence type="ECO:0000259" key="5">
    <source>
        <dbReference type="Pfam" id="PF01979"/>
    </source>
</evidence>
<dbReference type="Pfam" id="PF22429">
    <property type="entry name" value="HutF_N"/>
    <property type="match status" value="1"/>
</dbReference>
<dbReference type="SUPFAM" id="SSF51556">
    <property type="entry name" value="Metallo-dependent hydrolases"/>
    <property type="match status" value="1"/>
</dbReference>
<keyword evidence="3" id="KW-0378">Hydrolase</keyword>
<dbReference type="NCBIfam" id="TIGR02022">
    <property type="entry name" value="hutF"/>
    <property type="match status" value="1"/>
</dbReference>
<dbReference type="Gene3D" id="2.30.40.10">
    <property type="entry name" value="Urease, subunit C, domain 1"/>
    <property type="match status" value="1"/>
</dbReference>
<dbReference type="InterPro" id="IPR032466">
    <property type="entry name" value="Metal_Hydrolase"/>
</dbReference>
<dbReference type="EMBL" id="LMAR01000044">
    <property type="protein sequence ID" value="KQK29867.1"/>
    <property type="molecule type" value="Genomic_DNA"/>
</dbReference>
<dbReference type="InterPro" id="IPR011059">
    <property type="entry name" value="Metal-dep_hydrolase_composite"/>
</dbReference>
<reference evidence="7 8" key="1">
    <citation type="submission" date="2015-10" db="EMBL/GenBank/DDBJ databases">
        <title>Draft genome of Bosea thiooxidans.</title>
        <authorList>
            <person name="Wang X."/>
        </authorList>
    </citation>
    <scope>NUCLEOTIDE SEQUENCE [LARGE SCALE GENOMIC DNA]</scope>
    <source>
        <strain evidence="7 8">CGMCC 9174</strain>
    </source>
</reference>
<name>A0A0Q3KJX6_9HYPH</name>
<proteinExistence type="predicted"/>
<dbReference type="InterPro" id="IPR006680">
    <property type="entry name" value="Amidohydro-rel"/>
</dbReference>
<evidence type="ECO:0000256" key="4">
    <source>
        <dbReference type="ARBA" id="ARBA00022833"/>
    </source>
</evidence>
<feature type="domain" description="Amidohydrolase-related" evidence="5">
    <location>
        <begin position="61"/>
        <end position="440"/>
    </location>
</feature>
<dbReference type="STRING" id="53254.SAMN05660750_01838"/>
<dbReference type="RefSeq" id="WP_055728668.1">
    <property type="nucleotide sequence ID" value="NZ_FUYX01000004.1"/>
</dbReference>
<dbReference type="InterPro" id="IPR055156">
    <property type="entry name" value="HutF-like_N"/>
</dbReference>
<dbReference type="GO" id="GO:0046872">
    <property type="term" value="F:metal ion binding"/>
    <property type="evidence" value="ECO:0007669"/>
    <property type="project" value="UniProtKB-KW"/>
</dbReference>
<accession>A0A0Q3KJX6</accession>
<dbReference type="GO" id="GO:0019239">
    <property type="term" value="F:deaminase activity"/>
    <property type="evidence" value="ECO:0007669"/>
    <property type="project" value="TreeGrafter"/>
</dbReference>
<dbReference type="Pfam" id="PF01979">
    <property type="entry name" value="Amidohydro_1"/>
    <property type="match status" value="1"/>
</dbReference>